<reference evidence="1 2" key="1">
    <citation type="journal article" date="2017" name="Antonie Van Leeuwenhoek">
        <title>Rhizobium rhizosphaerae sp. nov., a novel species isolated from rice rhizosphere.</title>
        <authorList>
            <person name="Zhao J.J."/>
            <person name="Zhang J."/>
            <person name="Zhang R.J."/>
            <person name="Zhang C.W."/>
            <person name="Yin H.Q."/>
            <person name="Zhang X.X."/>
        </authorList>
    </citation>
    <scope>NUCLEOTIDE SEQUENCE [LARGE SCALE GENOMIC DNA]</scope>
    <source>
        <strain evidence="1 2">BSs20135</strain>
    </source>
</reference>
<dbReference type="OrthoDB" id="8549996at2"/>
<accession>K6Y9R3</accession>
<dbReference type="AlphaFoldDB" id="K6Y9R3"/>
<sequence>MRLSIDITPEQLQHLKAAAALQGQSIKNYVLERALPKGNEQEALKKLETFLGPRVDKAIAGKISTSSVDSIFEEELAKAK</sequence>
<keyword evidence="2" id="KW-1185">Reference proteome</keyword>
<comment type="caution">
    <text evidence="1">The sequence shown here is derived from an EMBL/GenBank/DDBJ whole genome shotgun (WGS) entry which is preliminary data.</text>
</comment>
<dbReference type="Proteomes" id="UP000006327">
    <property type="component" value="Unassembled WGS sequence"/>
</dbReference>
<organism evidence="1 2">
    <name type="scientific">Paraglaciecola arctica BSs20135</name>
    <dbReference type="NCBI Taxonomy" id="493475"/>
    <lineage>
        <taxon>Bacteria</taxon>
        <taxon>Pseudomonadati</taxon>
        <taxon>Pseudomonadota</taxon>
        <taxon>Gammaproteobacteria</taxon>
        <taxon>Alteromonadales</taxon>
        <taxon>Alteromonadaceae</taxon>
        <taxon>Paraglaciecola</taxon>
    </lineage>
</organism>
<dbReference type="EMBL" id="BAEO01000055">
    <property type="protein sequence ID" value="GAC20696.1"/>
    <property type="molecule type" value="Genomic_DNA"/>
</dbReference>
<gene>
    <name evidence="1" type="primary">parD</name>
    <name evidence="1" type="ORF">GARC_3742</name>
</gene>
<evidence type="ECO:0000313" key="2">
    <source>
        <dbReference type="Proteomes" id="UP000006327"/>
    </source>
</evidence>
<dbReference type="RefSeq" id="WP_007622875.1">
    <property type="nucleotide sequence ID" value="NZ_BAEO01000055.1"/>
</dbReference>
<dbReference type="Pfam" id="PF09386">
    <property type="entry name" value="ParD"/>
    <property type="match status" value="1"/>
</dbReference>
<dbReference type="InterPro" id="IPR038296">
    <property type="entry name" value="ParD_sf"/>
</dbReference>
<dbReference type="eggNOG" id="ENOG5032SKZ">
    <property type="taxonomic scope" value="Bacteria"/>
</dbReference>
<evidence type="ECO:0000313" key="1">
    <source>
        <dbReference type="EMBL" id="GAC20696.1"/>
    </source>
</evidence>
<name>K6Y9R3_9ALTE</name>
<dbReference type="InterPro" id="IPR022789">
    <property type="entry name" value="ParD"/>
</dbReference>
<proteinExistence type="predicted"/>
<dbReference type="STRING" id="493475.GARC_3742"/>
<dbReference type="Gene3D" id="6.10.180.10">
    <property type="entry name" value="Antitoxin ParD"/>
    <property type="match status" value="1"/>
</dbReference>
<protein>
    <submittedName>
        <fullName evidence="1">Protein parD</fullName>
    </submittedName>
</protein>